<dbReference type="Pfam" id="PF00782">
    <property type="entry name" value="DSPc"/>
    <property type="match status" value="1"/>
</dbReference>
<evidence type="ECO:0000256" key="3">
    <source>
        <dbReference type="ARBA" id="ARBA00022801"/>
    </source>
</evidence>
<feature type="compositionally biased region" description="Basic and acidic residues" evidence="5">
    <location>
        <begin position="648"/>
        <end position="660"/>
    </location>
</feature>
<accession>A0ABR2Z649</accession>
<dbReference type="EC" id="3.1.3.48" evidence="2"/>
<reference evidence="9 10" key="1">
    <citation type="submission" date="2024-05" db="EMBL/GenBank/DDBJ databases">
        <title>A draft genome resource for the thread blight pathogen Marasmius tenuissimus strain MS-2.</title>
        <authorList>
            <person name="Yulfo-Soto G.E."/>
            <person name="Baruah I.K."/>
            <person name="Amoako-Attah I."/>
            <person name="Bukari Y."/>
            <person name="Meinhardt L.W."/>
            <person name="Bailey B.A."/>
            <person name="Cohen S.P."/>
        </authorList>
    </citation>
    <scope>NUCLEOTIDE SEQUENCE [LARGE SCALE GENOMIC DNA]</scope>
    <source>
        <strain evidence="9 10">MS-2</strain>
    </source>
</reference>
<evidence type="ECO:0000259" key="7">
    <source>
        <dbReference type="PROSITE" id="PS50056"/>
    </source>
</evidence>
<sequence length="1079" mass="115958">MLKSNKIKRPPPNLSLHTRPIHNIDPNAQKLPVITDLNAEDDAEVLTLGSDDELDLSTNTSTSLDDDFHALHQLRESVKQNLRLRPIKSSSNLRHNPDPLPPPPLSSASDYFTPLSPSAPKQAHPIHPTSLAARLAGQDSWGGEQVGKPGRKRLPLLIDARPLAAHMQSHIQDSINIAIPSLILKRIAKSNNPPSTLPTLHSLRQFISTEDGKTTWDVYLGSYSTEDSNELSADDEGVGWDSDIIIYDEDIRSHPKDASFKVSSLTAFTLLMLLQALIPPGGSVDYLYGSMNHPALKPFMVEQTTPVKPSKSGNTLTLAQPTNNEATTPGSGGLFKLDTQLALKSKQKSYQIETNSATSSRPPSPIIIGAPNAPPKSHQPLSLQPPKSPMPAPLTIPPRSKTPRSLTLPVPKSPLPFNPPKSPSPFSNPSTSSTHASASSNTPSPPPSFLQPPVKRPSVPNLRTNTASLEKLPKLSTSFPSLSLRNRATSSVVPPTQPSLSLAINTAANEEKRKNGTSKTAPTSPVTHFRKPTEPLPSIITAINTANSHRPRGNSITSPIYSAYYTPPHTPSQVFPSYADAFSSIPPDAPISEAPSITPKAGRSPTTAKGSGEWPPIPPPPVPSIPTEWTSNGGSNFGVMSPDYEEPPHVSFDKSFDRPFGDSPPSTSSAEDEGEAIPGFVVSTILPGFLYLGPAPSSPSHVNTLTDLGVKRILNLAMECNKDDYGLGLDSVFEKYTKISLRDIVEEDAIARGVRDVCEVLDSARLHSSPTYVHCKAGKSRSVTAVIAYLIHSHHWTLGRAYKFVCERRKGISPNIGFVTELMAFEEEELGGKSSGVVHHPSHGQHGHGNMHHGHQPMNRLRKTNNLHTNGDNSGPGHGASQSISGPIMTSSMMSSTSSSMSSSGSSVGTDSSPSLSSTSTLPTDYDDADSDPPSSTSTPDATAIAYSNAAAGKAPLPAINTTFANSEYAQEGSNELGHKPSSTAYREHQIPLSAQEPCHNTLDHHHHHGPKKDLGAPLTPLSSNNPSHDPAQEMEIRDSSGRYRHARRAPVDEQTLQPMRRVSKAGLESWGWKDDDDE</sequence>
<dbReference type="Gene3D" id="3.90.190.10">
    <property type="entry name" value="Protein tyrosine phosphatase superfamily"/>
    <property type="match status" value="1"/>
</dbReference>
<dbReference type="PROSITE" id="PS50056">
    <property type="entry name" value="TYR_PHOSPHATASE_2"/>
    <property type="match status" value="1"/>
</dbReference>
<feature type="region of interest" description="Disordered" evidence="5">
    <location>
        <begin position="999"/>
        <end position="1079"/>
    </location>
</feature>
<feature type="compositionally biased region" description="Polar residues" evidence="5">
    <location>
        <begin position="517"/>
        <end position="526"/>
    </location>
</feature>
<dbReference type="PANTHER" id="PTHR10159">
    <property type="entry name" value="DUAL SPECIFICITY PROTEIN PHOSPHATASE"/>
    <property type="match status" value="1"/>
</dbReference>
<feature type="compositionally biased region" description="Polar residues" evidence="5">
    <location>
        <begin position="348"/>
        <end position="361"/>
    </location>
</feature>
<feature type="compositionally biased region" description="Basic residues" evidence="5">
    <location>
        <begin position="840"/>
        <end position="865"/>
    </location>
</feature>
<dbReference type="PROSITE" id="PS50054">
    <property type="entry name" value="TYR_PHOSPHATASE_DUAL"/>
    <property type="match status" value="1"/>
</dbReference>
<feature type="domain" description="Rhodanese" evidence="8">
    <location>
        <begin position="156"/>
        <end position="303"/>
    </location>
</feature>
<dbReference type="InterPro" id="IPR036873">
    <property type="entry name" value="Rhodanese-like_dom_sf"/>
</dbReference>
<keyword evidence="10" id="KW-1185">Reference proteome</keyword>
<comment type="similarity">
    <text evidence="1">Belongs to the protein-tyrosine phosphatase family. Non-receptor class dual specificity subfamily.</text>
</comment>
<dbReference type="CDD" id="cd14498">
    <property type="entry name" value="DSP"/>
    <property type="match status" value="1"/>
</dbReference>
<dbReference type="InterPro" id="IPR000387">
    <property type="entry name" value="Tyr_Pase_dom"/>
</dbReference>
<name>A0ABR2Z649_9AGAR</name>
<dbReference type="SUPFAM" id="SSF52799">
    <property type="entry name" value="(Phosphotyrosine protein) phosphatases II"/>
    <property type="match status" value="1"/>
</dbReference>
<dbReference type="SUPFAM" id="SSF52821">
    <property type="entry name" value="Rhodanese/Cell cycle control phosphatase"/>
    <property type="match status" value="1"/>
</dbReference>
<feature type="region of interest" description="Disordered" evidence="5">
    <location>
        <begin position="348"/>
        <end position="472"/>
    </location>
</feature>
<dbReference type="SMART" id="SM00195">
    <property type="entry name" value="DSPc"/>
    <property type="match status" value="1"/>
</dbReference>
<feature type="compositionally biased region" description="Low complexity" evidence="5">
    <location>
        <begin position="932"/>
        <end position="941"/>
    </location>
</feature>
<evidence type="ECO:0000256" key="1">
    <source>
        <dbReference type="ARBA" id="ARBA00008601"/>
    </source>
</evidence>
<feature type="region of interest" description="Disordered" evidence="5">
    <location>
        <begin position="87"/>
        <end position="126"/>
    </location>
</feature>
<feature type="region of interest" description="Disordered" evidence="5">
    <location>
        <begin position="305"/>
        <end position="334"/>
    </location>
</feature>
<dbReference type="Proteomes" id="UP001437256">
    <property type="component" value="Unassembled WGS sequence"/>
</dbReference>
<evidence type="ECO:0000313" key="10">
    <source>
        <dbReference type="Proteomes" id="UP001437256"/>
    </source>
</evidence>
<feature type="domain" description="Tyrosine-protein phosphatase" evidence="6">
    <location>
        <begin position="679"/>
        <end position="831"/>
    </location>
</feature>
<evidence type="ECO:0000259" key="6">
    <source>
        <dbReference type="PROSITE" id="PS50054"/>
    </source>
</evidence>
<feature type="region of interest" description="Disordered" evidence="5">
    <location>
        <begin position="648"/>
        <end position="673"/>
    </location>
</feature>
<evidence type="ECO:0000313" key="9">
    <source>
        <dbReference type="EMBL" id="KAL0057120.1"/>
    </source>
</evidence>
<evidence type="ECO:0000259" key="8">
    <source>
        <dbReference type="PROSITE" id="PS50206"/>
    </source>
</evidence>
<dbReference type="PANTHER" id="PTHR10159:SF530">
    <property type="entry name" value="DUAL SPECIFICITY PROTEIN PHOSPHATASE DDB_G0271350-RELATED"/>
    <property type="match status" value="1"/>
</dbReference>
<feature type="domain" description="Tyrosine specific protein phosphatases" evidence="7">
    <location>
        <begin position="748"/>
        <end position="812"/>
    </location>
</feature>
<feature type="region of interest" description="Disordered" evidence="5">
    <location>
        <begin position="593"/>
        <end position="617"/>
    </location>
</feature>
<feature type="compositionally biased region" description="Polar residues" evidence="5">
    <location>
        <begin position="305"/>
        <end position="329"/>
    </location>
</feature>
<evidence type="ECO:0000256" key="4">
    <source>
        <dbReference type="ARBA" id="ARBA00022912"/>
    </source>
</evidence>
<dbReference type="Gene3D" id="3.40.250.10">
    <property type="entry name" value="Rhodanese-like domain"/>
    <property type="match status" value="1"/>
</dbReference>
<feature type="compositionally biased region" description="Basic and acidic residues" evidence="5">
    <location>
        <begin position="1031"/>
        <end position="1042"/>
    </location>
</feature>
<feature type="compositionally biased region" description="Pro residues" evidence="5">
    <location>
        <begin position="411"/>
        <end position="423"/>
    </location>
</feature>
<dbReference type="InterPro" id="IPR000340">
    <property type="entry name" value="Dual-sp_phosphatase_cat-dom"/>
</dbReference>
<proteinExistence type="inferred from homology"/>
<comment type="caution">
    <text evidence="9">The sequence shown here is derived from an EMBL/GenBank/DDBJ whole genome shotgun (WGS) entry which is preliminary data.</text>
</comment>
<feature type="compositionally biased region" description="Low complexity" evidence="5">
    <location>
        <begin position="424"/>
        <end position="442"/>
    </location>
</feature>
<evidence type="ECO:0000256" key="2">
    <source>
        <dbReference type="ARBA" id="ARBA00013064"/>
    </source>
</evidence>
<dbReference type="InterPro" id="IPR001763">
    <property type="entry name" value="Rhodanese-like_dom"/>
</dbReference>
<keyword evidence="4" id="KW-0904">Protein phosphatase</keyword>
<gene>
    <name evidence="9" type="ORF">AAF712_016251</name>
</gene>
<keyword evidence="3" id="KW-0378">Hydrolase</keyword>
<dbReference type="PROSITE" id="PS50206">
    <property type="entry name" value="RHODANESE_3"/>
    <property type="match status" value="1"/>
</dbReference>
<feature type="region of interest" description="Disordered" evidence="5">
    <location>
        <begin position="1"/>
        <end position="23"/>
    </location>
</feature>
<protein>
    <recommendedName>
        <fullName evidence="2">protein-tyrosine-phosphatase</fullName>
        <ecNumber evidence="2">3.1.3.48</ecNumber>
    </recommendedName>
</protein>
<dbReference type="InterPro" id="IPR020422">
    <property type="entry name" value="TYR_PHOSPHATASE_DUAL_dom"/>
</dbReference>
<feature type="region of interest" description="Disordered" evidence="5">
    <location>
        <begin position="832"/>
        <end position="941"/>
    </location>
</feature>
<dbReference type="EMBL" id="JBBXMP010000680">
    <property type="protein sequence ID" value="KAL0057120.1"/>
    <property type="molecule type" value="Genomic_DNA"/>
</dbReference>
<organism evidence="9 10">
    <name type="scientific">Marasmius tenuissimus</name>
    <dbReference type="NCBI Taxonomy" id="585030"/>
    <lineage>
        <taxon>Eukaryota</taxon>
        <taxon>Fungi</taxon>
        <taxon>Dikarya</taxon>
        <taxon>Basidiomycota</taxon>
        <taxon>Agaricomycotina</taxon>
        <taxon>Agaricomycetes</taxon>
        <taxon>Agaricomycetidae</taxon>
        <taxon>Agaricales</taxon>
        <taxon>Marasmiineae</taxon>
        <taxon>Marasmiaceae</taxon>
        <taxon>Marasmius</taxon>
    </lineage>
</organism>
<evidence type="ECO:0000256" key="5">
    <source>
        <dbReference type="SAM" id="MobiDB-lite"/>
    </source>
</evidence>
<feature type="compositionally biased region" description="Low complexity" evidence="5">
    <location>
        <begin position="883"/>
        <end position="924"/>
    </location>
</feature>
<dbReference type="InterPro" id="IPR029021">
    <property type="entry name" value="Prot-tyrosine_phosphatase-like"/>
</dbReference>
<feature type="region of interest" description="Disordered" evidence="5">
    <location>
        <begin position="508"/>
        <end position="533"/>
    </location>
</feature>
<feature type="compositionally biased region" description="Pro residues" evidence="5">
    <location>
        <begin position="386"/>
        <end position="396"/>
    </location>
</feature>